<feature type="domain" description="HTH cro/C1-type" evidence="1">
    <location>
        <begin position="6"/>
        <end position="64"/>
    </location>
</feature>
<dbReference type="Proteomes" id="UP001165275">
    <property type="component" value="Unassembled WGS sequence"/>
</dbReference>
<comment type="caution">
    <text evidence="2">The sequence shown here is derived from an EMBL/GenBank/DDBJ whole genome shotgun (WGS) entry which is preliminary data.</text>
</comment>
<name>A0ABT0KH76_9GAMM</name>
<dbReference type="Pfam" id="PF01381">
    <property type="entry name" value="HTH_3"/>
    <property type="match status" value="1"/>
</dbReference>
<protein>
    <submittedName>
        <fullName evidence="2">Helix-turn-helix transcriptional regulator</fullName>
    </submittedName>
</protein>
<evidence type="ECO:0000259" key="1">
    <source>
        <dbReference type="PROSITE" id="PS50943"/>
    </source>
</evidence>
<reference evidence="2" key="1">
    <citation type="submission" date="2021-04" db="EMBL/GenBank/DDBJ databases">
        <title>Genome sequence of Serratia sp. arafor3.</title>
        <authorList>
            <person name="Besaury L."/>
        </authorList>
    </citation>
    <scope>NUCLEOTIDE SEQUENCE</scope>
    <source>
        <strain evidence="2">Arafor3</strain>
    </source>
</reference>
<dbReference type="RefSeq" id="WP_248947401.1">
    <property type="nucleotide sequence ID" value="NZ_CBCSGY010000016.1"/>
</dbReference>
<proteinExistence type="predicted"/>
<evidence type="ECO:0000313" key="3">
    <source>
        <dbReference type="Proteomes" id="UP001165275"/>
    </source>
</evidence>
<dbReference type="InterPro" id="IPR001387">
    <property type="entry name" value="Cro/C1-type_HTH"/>
</dbReference>
<dbReference type="SMART" id="SM00530">
    <property type="entry name" value="HTH_XRE"/>
    <property type="match status" value="1"/>
</dbReference>
<dbReference type="InterPro" id="IPR010982">
    <property type="entry name" value="Lambda_DNA-bd_dom_sf"/>
</dbReference>
<gene>
    <name evidence="2" type="ORF">KAJ71_20550</name>
</gene>
<keyword evidence="3" id="KW-1185">Reference proteome</keyword>
<evidence type="ECO:0000313" key="2">
    <source>
        <dbReference type="EMBL" id="MCL1031388.1"/>
    </source>
</evidence>
<sequence length="88" mass="9956">MITKRLKSARISAGLTQEQLGVAAGIDESTARGRVSSYETGAYRPVFETLCLFAKVLDVPECYFYIIDDQFADDVLQLYRKRYEPLSP</sequence>
<accession>A0ABT0KH76</accession>
<dbReference type="CDD" id="cd00093">
    <property type="entry name" value="HTH_XRE"/>
    <property type="match status" value="1"/>
</dbReference>
<organism evidence="2 3">
    <name type="scientific">Serratia silvae</name>
    <dbReference type="NCBI Taxonomy" id="2824122"/>
    <lineage>
        <taxon>Bacteria</taxon>
        <taxon>Pseudomonadati</taxon>
        <taxon>Pseudomonadota</taxon>
        <taxon>Gammaproteobacteria</taxon>
        <taxon>Enterobacterales</taxon>
        <taxon>Yersiniaceae</taxon>
        <taxon>Serratia</taxon>
    </lineage>
</organism>
<dbReference type="Gene3D" id="1.10.260.40">
    <property type="entry name" value="lambda repressor-like DNA-binding domains"/>
    <property type="match status" value="1"/>
</dbReference>
<dbReference type="EMBL" id="JAGQDC010000021">
    <property type="protein sequence ID" value="MCL1031388.1"/>
    <property type="molecule type" value="Genomic_DNA"/>
</dbReference>
<dbReference type="SUPFAM" id="SSF47413">
    <property type="entry name" value="lambda repressor-like DNA-binding domains"/>
    <property type="match status" value="1"/>
</dbReference>
<dbReference type="PROSITE" id="PS50943">
    <property type="entry name" value="HTH_CROC1"/>
    <property type="match status" value="1"/>
</dbReference>